<accession>A0A433J6B2</accession>
<evidence type="ECO:0000259" key="5">
    <source>
        <dbReference type="PROSITE" id="PS50977"/>
    </source>
</evidence>
<dbReference type="GO" id="GO:0000976">
    <property type="term" value="F:transcription cis-regulatory region binding"/>
    <property type="evidence" value="ECO:0007669"/>
    <property type="project" value="TreeGrafter"/>
</dbReference>
<evidence type="ECO:0000256" key="1">
    <source>
        <dbReference type="ARBA" id="ARBA00023015"/>
    </source>
</evidence>
<dbReference type="InterPro" id="IPR036271">
    <property type="entry name" value="Tet_transcr_reg_TetR-rel_C_sf"/>
</dbReference>
<evidence type="ECO:0000256" key="3">
    <source>
        <dbReference type="ARBA" id="ARBA00023163"/>
    </source>
</evidence>
<dbReference type="PROSITE" id="PS50977">
    <property type="entry name" value="HTH_TETR_2"/>
    <property type="match status" value="1"/>
</dbReference>
<proteinExistence type="predicted"/>
<dbReference type="InterPro" id="IPR050109">
    <property type="entry name" value="HTH-type_TetR-like_transc_reg"/>
</dbReference>
<dbReference type="GO" id="GO:0003700">
    <property type="term" value="F:DNA-binding transcription factor activity"/>
    <property type="evidence" value="ECO:0007669"/>
    <property type="project" value="TreeGrafter"/>
</dbReference>
<dbReference type="FunFam" id="1.10.10.60:FF:000141">
    <property type="entry name" value="TetR family transcriptional regulator"/>
    <property type="match status" value="1"/>
</dbReference>
<protein>
    <submittedName>
        <fullName evidence="6">TetR/AcrR family transcriptional regulator</fullName>
    </submittedName>
</protein>
<dbReference type="InterPro" id="IPR039536">
    <property type="entry name" value="TetR_C_Proteobacteria"/>
</dbReference>
<evidence type="ECO:0000256" key="2">
    <source>
        <dbReference type="ARBA" id="ARBA00023125"/>
    </source>
</evidence>
<dbReference type="Gene3D" id="1.10.10.60">
    <property type="entry name" value="Homeodomain-like"/>
    <property type="match status" value="1"/>
</dbReference>
<dbReference type="SUPFAM" id="SSF46689">
    <property type="entry name" value="Homeodomain-like"/>
    <property type="match status" value="1"/>
</dbReference>
<reference evidence="6 7" key="1">
    <citation type="submission" date="2018-12" db="EMBL/GenBank/DDBJ databases">
        <authorList>
            <person name="Yang Y."/>
        </authorList>
    </citation>
    <scope>NUCLEOTIDE SEQUENCE [LARGE SCALE GENOMIC DNA]</scope>
    <source>
        <strain evidence="6 7">GSF71</strain>
    </source>
</reference>
<keyword evidence="3" id="KW-0804">Transcription</keyword>
<evidence type="ECO:0000256" key="4">
    <source>
        <dbReference type="PROSITE-ProRule" id="PRU00335"/>
    </source>
</evidence>
<dbReference type="AlphaFoldDB" id="A0A433J6B2"/>
<dbReference type="Proteomes" id="UP000280346">
    <property type="component" value="Unassembled WGS sequence"/>
</dbReference>
<dbReference type="RefSeq" id="WP_127000245.1">
    <property type="nucleotide sequence ID" value="NZ_JAKOAR010000015.1"/>
</dbReference>
<dbReference type="Pfam" id="PF14246">
    <property type="entry name" value="TetR_C_7"/>
    <property type="match status" value="1"/>
</dbReference>
<evidence type="ECO:0000313" key="7">
    <source>
        <dbReference type="Proteomes" id="UP000280346"/>
    </source>
</evidence>
<organism evidence="6 7">
    <name type="scientific">Azospirillum doebereinerae</name>
    <dbReference type="NCBI Taxonomy" id="92933"/>
    <lineage>
        <taxon>Bacteria</taxon>
        <taxon>Pseudomonadati</taxon>
        <taxon>Pseudomonadota</taxon>
        <taxon>Alphaproteobacteria</taxon>
        <taxon>Rhodospirillales</taxon>
        <taxon>Azospirillaceae</taxon>
        <taxon>Azospirillum</taxon>
    </lineage>
</organism>
<feature type="domain" description="HTH tetR-type" evidence="5">
    <location>
        <begin position="22"/>
        <end position="82"/>
    </location>
</feature>
<evidence type="ECO:0000313" key="6">
    <source>
        <dbReference type="EMBL" id="RUQ68461.1"/>
    </source>
</evidence>
<gene>
    <name evidence="6" type="ORF">EJ913_17685</name>
</gene>
<dbReference type="OrthoDB" id="5292901at2"/>
<dbReference type="Pfam" id="PF00440">
    <property type="entry name" value="TetR_N"/>
    <property type="match status" value="1"/>
</dbReference>
<comment type="caution">
    <text evidence="6">The sequence shown here is derived from an EMBL/GenBank/DDBJ whole genome shotgun (WGS) entry which is preliminary data.</text>
</comment>
<dbReference type="PANTHER" id="PTHR30055">
    <property type="entry name" value="HTH-TYPE TRANSCRIPTIONAL REGULATOR RUTR"/>
    <property type="match status" value="1"/>
</dbReference>
<dbReference type="SUPFAM" id="SSF48498">
    <property type="entry name" value="Tetracyclin repressor-like, C-terminal domain"/>
    <property type="match status" value="1"/>
</dbReference>
<dbReference type="InterPro" id="IPR009057">
    <property type="entry name" value="Homeodomain-like_sf"/>
</dbReference>
<dbReference type="PRINTS" id="PR00455">
    <property type="entry name" value="HTHTETR"/>
</dbReference>
<dbReference type="EMBL" id="RZIJ01000014">
    <property type="protein sequence ID" value="RUQ68461.1"/>
    <property type="molecule type" value="Genomic_DNA"/>
</dbReference>
<name>A0A433J6B2_9PROT</name>
<dbReference type="InterPro" id="IPR001647">
    <property type="entry name" value="HTH_TetR"/>
</dbReference>
<dbReference type="PANTHER" id="PTHR30055:SF119">
    <property type="entry name" value="NALC"/>
    <property type="match status" value="1"/>
</dbReference>
<keyword evidence="2 4" id="KW-0238">DNA-binding</keyword>
<feature type="DNA-binding region" description="H-T-H motif" evidence="4">
    <location>
        <begin position="45"/>
        <end position="64"/>
    </location>
</feature>
<sequence>MSGNGMAGKSLKGASTIGPRGQARCQALLDAASALFMEKGFEQTTLNDIFQRAGGSRTTLYEHFGDKAGLFRVMMEENSDRFLDMMAAVAEGERDEPVEAALTRFGLHFAQCILDPRTTAILRILVAEGNRIPDIADVFFRDGPDAAVGRFAAYLRGLADAGILRIADPEVAAQAFMGMTTGNLLVRRLILPDQPVPEAEVIDYVAKAVRLFLAGARPAV</sequence>
<keyword evidence="7" id="KW-1185">Reference proteome</keyword>
<dbReference type="Gene3D" id="1.10.357.10">
    <property type="entry name" value="Tetracycline Repressor, domain 2"/>
    <property type="match status" value="1"/>
</dbReference>
<keyword evidence="1" id="KW-0805">Transcription regulation</keyword>